<dbReference type="InterPro" id="IPR001126">
    <property type="entry name" value="UmuC"/>
</dbReference>
<keyword evidence="2" id="KW-0227">DNA damage</keyword>
<keyword evidence="5" id="KW-1185">Reference proteome</keyword>
<protein>
    <submittedName>
        <fullName evidence="4">DNA polymerase Y family protein</fullName>
    </submittedName>
</protein>
<accession>A0ABZ0W9T4</accession>
<organism evidence="4 5">
    <name type="scientific">Niabella yanshanensis</name>
    <dbReference type="NCBI Taxonomy" id="577386"/>
    <lineage>
        <taxon>Bacteria</taxon>
        <taxon>Pseudomonadati</taxon>
        <taxon>Bacteroidota</taxon>
        <taxon>Chitinophagia</taxon>
        <taxon>Chitinophagales</taxon>
        <taxon>Chitinophagaceae</taxon>
        <taxon>Niabella</taxon>
    </lineage>
</organism>
<dbReference type="Proteomes" id="UP001325680">
    <property type="component" value="Chromosome"/>
</dbReference>
<dbReference type="InterPro" id="IPR050356">
    <property type="entry name" value="SulA_CellDiv_inhibitor"/>
</dbReference>
<dbReference type="Pfam" id="PF00817">
    <property type="entry name" value="IMS"/>
    <property type="match status" value="1"/>
</dbReference>
<dbReference type="Gene3D" id="3.40.1170.60">
    <property type="match status" value="1"/>
</dbReference>
<dbReference type="InterPro" id="IPR043502">
    <property type="entry name" value="DNA/RNA_pol_sf"/>
</dbReference>
<proteinExistence type="inferred from homology"/>
<dbReference type="PANTHER" id="PTHR35369:SF2">
    <property type="entry name" value="BLR3025 PROTEIN"/>
    <property type="match status" value="1"/>
</dbReference>
<dbReference type="Gene3D" id="3.30.70.270">
    <property type="match status" value="1"/>
</dbReference>
<evidence type="ECO:0000256" key="1">
    <source>
        <dbReference type="ARBA" id="ARBA00010945"/>
    </source>
</evidence>
<dbReference type="SUPFAM" id="SSF56672">
    <property type="entry name" value="DNA/RNA polymerases"/>
    <property type="match status" value="1"/>
</dbReference>
<dbReference type="RefSeq" id="WP_245957596.1">
    <property type="nucleotide sequence ID" value="NZ_CP139960.1"/>
</dbReference>
<sequence>MEKPVNGRYNGNQANSASWKKKPLLYPLTGNYKQDDMKKRYASIWFPCLLANRKVRQDATLAHTHFVIAAPVHSKMVAKAVSPDAKAKGIRTGMVVADCKTILPELEVFKWEENSEQELLNALGEWCIRFSPVVSIDLPDGLIIETTGCTHLWGGEALYLQDIVQKFSRIGYQVRVAIAGTIGTAWGMARFSPSTFIVPPQQEKSALLSLPPAALRLEAPVLEKLSKLGMHRIDTFINMPGSALRRRFGKTFLQRLHQALGLEPELIEPLQPITPYFIHLPCLEPVRTAKAIEIALHQLLEEICQRLKKEEMGIRACVFTTHRIDGKQQQLAIGTGRPSVNLQHLMKLFEHKLSSIKPGLGIEVFTLEVTQVMPLAPTQDALWHTTITQDDTKLAELLDRIADRVGQQSIKRYLPDEHYWPERSVRLAVSANDSSTAQWPTGLRPLHLLANPVLIEVMVLLPDYPPKSFKYQGKLHTVIKADGPERIEQEWWLQQGQYRDYYCIEDETGARYWIFRFGHYDDIHQPQWFIHGFFA</sequence>
<evidence type="ECO:0000259" key="3">
    <source>
        <dbReference type="Pfam" id="PF00817"/>
    </source>
</evidence>
<evidence type="ECO:0000256" key="2">
    <source>
        <dbReference type="ARBA" id="ARBA00022763"/>
    </source>
</evidence>
<feature type="domain" description="UmuC" evidence="3">
    <location>
        <begin position="44"/>
        <end position="186"/>
    </location>
</feature>
<dbReference type="CDD" id="cd03468">
    <property type="entry name" value="PolY_like"/>
    <property type="match status" value="1"/>
</dbReference>
<dbReference type="PANTHER" id="PTHR35369">
    <property type="entry name" value="BLR3025 PROTEIN-RELATED"/>
    <property type="match status" value="1"/>
</dbReference>
<gene>
    <name evidence="4" type="ORF">U0035_07025</name>
</gene>
<dbReference type="EMBL" id="CP139960">
    <property type="protein sequence ID" value="WQD39901.1"/>
    <property type="molecule type" value="Genomic_DNA"/>
</dbReference>
<dbReference type="InterPro" id="IPR043128">
    <property type="entry name" value="Rev_trsase/Diguanyl_cyclase"/>
</dbReference>
<evidence type="ECO:0000313" key="4">
    <source>
        <dbReference type="EMBL" id="WQD39901.1"/>
    </source>
</evidence>
<evidence type="ECO:0000313" key="5">
    <source>
        <dbReference type="Proteomes" id="UP001325680"/>
    </source>
</evidence>
<reference evidence="4 5" key="1">
    <citation type="submission" date="2023-12" db="EMBL/GenBank/DDBJ databases">
        <title>Genome sequencing and assembly of bacterial species from a model synthetic community.</title>
        <authorList>
            <person name="Hogle S.L."/>
        </authorList>
    </citation>
    <scope>NUCLEOTIDE SEQUENCE [LARGE SCALE GENOMIC DNA]</scope>
    <source>
        <strain evidence="4 5">HAMBI_3031</strain>
    </source>
</reference>
<comment type="similarity">
    <text evidence="1">Belongs to the DNA polymerase type-Y family.</text>
</comment>
<name>A0ABZ0W9T4_9BACT</name>